<feature type="domain" description="Peptidoglycan binding-like" evidence="2">
    <location>
        <begin position="246"/>
        <end position="292"/>
    </location>
</feature>
<accession>A0A1H5XD95</accession>
<evidence type="ECO:0000256" key="1">
    <source>
        <dbReference type="SAM" id="SignalP"/>
    </source>
</evidence>
<evidence type="ECO:0000259" key="2">
    <source>
        <dbReference type="Pfam" id="PF01471"/>
    </source>
</evidence>
<dbReference type="AlphaFoldDB" id="A0A1H5XD95"/>
<dbReference type="Proteomes" id="UP000236723">
    <property type="component" value="Unassembled WGS sequence"/>
</dbReference>
<sequence>MRVRSALRYALVIVVTAVLPLGLAVRPAQAQAPDFTTMAGRAVAKVMPGHALREQAARRLGSPLHKSQRVRLNTATFTGHGRVFVVARTVGAMREVTRAQAAPGTRVTAQPALRRPGAGTRRALVTSSADEWGPGLTTLSWSERPGVNYRIAVRGPVTQRDLVRLAQALPKDGTKVSKKVRSLVAGARPPVDPGVDGSGGVGVQGTGNKIVDGAGVASNDLSDEATLCNGCGYWSGNYAGMFQYLLYADGKMAYSSIDCQFGGQTASAAANWQAANGLAADGIAGPDTRGRMDNYLAEYGDGYVDYLGTSRILSFRRISDLYYYGGTQITYGYGGGRLPAC</sequence>
<dbReference type="EMBL" id="FNVO01000003">
    <property type="protein sequence ID" value="SEG09297.1"/>
    <property type="molecule type" value="Genomic_DNA"/>
</dbReference>
<dbReference type="RefSeq" id="WP_103937147.1">
    <property type="nucleotide sequence ID" value="NZ_FNVO01000003.1"/>
</dbReference>
<keyword evidence="4" id="KW-1185">Reference proteome</keyword>
<gene>
    <name evidence="3" type="ORF">SAMN04489712_103187</name>
</gene>
<dbReference type="Gene3D" id="1.10.101.10">
    <property type="entry name" value="PGBD-like superfamily/PGBD"/>
    <property type="match status" value="1"/>
</dbReference>
<evidence type="ECO:0000313" key="3">
    <source>
        <dbReference type="EMBL" id="SEG09297.1"/>
    </source>
</evidence>
<protein>
    <submittedName>
        <fullName evidence="3">Putative peptidoglycan binding domain-containing protein</fullName>
    </submittedName>
</protein>
<dbReference type="Pfam" id="PF01471">
    <property type="entry name" value="PG_binding_1"/>
    <property type="match status" value="1"/>
</dbReference>
<reference evidence="4" key="1">
    <citation type="submission" date="2016-10" db="EMBL/GenBank/DDBJ databases">
        <authorList>
            <person name="Varghese N."/>
            <person name="Submissions S."/>
        </authorList>
    </citation>
    <scope>NUCLEOTIDE SEQUENCE [LARGE SCALE GENOMIC DNA]</scope>
    <source>
        <strain evidence="4">DSM 43163</strain>
    </source>
</reference>
<keyword evidence="1" id="KW-0732">Signal</keyword>
<proteinExistence type="predicted"/>
<dbReference type="SUPFAM" id="SSF47090">
    <property type="entry name" value="PGBD-like"/>
    <property type="match status" value="1"/>
</dbReference>
<dbReference type="InterPro" id="IPR036366">
    <property type="entry name" value="PGBDSf"/>
</dbReference>
<evidence type="ECO:0000313" key="4">
    <source>
        <dbReference type="Proteomes" id="UP000236723"/>
    </source>
</evidence>
<organism evidence="3 4">
    <name type="scientific">Thermomonospora echinospora</name>
    <dbReference type="NCBI Taxonomy" id="1992"/>
    <lineage>
        <taxon>Bacteria</taxon>
        <taxon>Bacillati</taxon>
        <taxon>Actinomycetota</taxon>
        <taxon>Actinomycetes</taxon>
        <taxon>Streptosporangiales</taxon>
        <taxon>Thermomonosporaceae</taxon>
        <taxon>Thermomonospora</taxon>
    </lineage>
</organism>
<dbReference type="InterPro" id="IPR002477">
    <property type="entry name" value="Peptidoglycan-bd-like"/>
</dbReference>
<name>A0A1H5XD95_9ACTN</name>
<feature type="chain" id="PRO_5009289305" evidence="1">
    <location>
        <begin position="31"/>
        <end position="341"/>
    </location>
</feature>
<dbReference type="OrthoDB" id="5244994at2"/>
<feature type="signal peptide" evidence="1">
    <location>
        <begin position="1"/>
        <end position="30"/>
    </location>
</feature>
<dbReference type="InterPro" id="IPR036365">
    <property type="entry name" value="PGBD-like_sf"/>
</dbReference>